<evidence type="ECO:0000259" key="1">
    <source>
        <dbReference type="Pfam" id="PF14252"/>
    </source>
</evidence>
<dbReference type="EMBL" id="PYVU01000072">
    <property type="protein sequence ID" value="PTB96007.1"/>
    <property type="molecule type" value="Genomic_DNA"/>
</dbReference>
<evidence type="ECO:0000313" key="3">
    <source>
        <dbReference type="Proteomes" id="UP000240608"/>
    </source>
</evidence>
<gene>
    <name evidence="2" type="ORF">C9994_09320</name>
</gene>
<name>A0A2T4DQD8_9BACT</name>
<feature type="domain" description="DUF4347" evidence="1">
    <location>
        <begin position="347"/>
        <end position="442"/>
    </location>
</feature>
<organism evidence="2 3">
    <name type="scientific">Marivirga lumbricoides</name>
    <dbReference type="NCBI Taxonomy" id="1046115"/>
    <lineage>
        <taxon>Bacteria</taxon>
        <taxon>Pseudomonadati</taxon>
        <taxon>Bacteroidota</taxon>
        <taxon>Cytophagia</taxon>
        <taxon>Cytophagales</taxon>
        <taxon>Marivirgaceae</taxon>
        <taxon>Marivirga</taxon>
    </lineage>
</organism>
<evidence type="ECO:0000313" key="2">
    <source>
        <dbReference type="EMBL" id="PTB96007.1"/>
    </source>
</evidence>
<dbReference type="NCBIfam" id="TIGR03696">
    <property type="entry name" value="Rhs_assc_core"/>
    <property type="match status" value="1"/>
</dbReference>
<dbReference type="Proteomes" id="UP000240608">
    <property type="component" value="Unassembled WGS sequence"/>
</dbReference>
<proteinExistence type="predicted"/>
<accession>A0A2T4DQD8</accession>
<dbReference type="AlphaFoldDB" id="A0A2T4DQD8"/>
<comment type="caution">
    <text evidence="2">The sequence shown here is derived from an EMBL/GenBank/DDBJ whole genome shotgun (WGS) entry which is preliminary data.</text>
</comment>
<sequence length="504" mass="55452">MRDDEYATDFETASNPYFDNYNQLTKLTSALKRSGNNSQRLAGGSNETVGLMKSLYVSKGDKVKAEMYGKYIAATGQDDAINTSALITALVNMLPGGVISGEGPLVSNNLTSGYTSAAIADNSNEQSPRAYLNYIVLDKDFNYLNSGFDRLSTSAEDPGDGSGTHQKLSFEEILIDQDGYLIVFLSNESQQPVEVFWDDFRVDHHHNAVLQADDYYPFGLTFNSYRSKYNKKNKMNTFQDQELDEETGWVQFKWRNHQPELGRFFNVDPLAEDYYYNSPYAFSENKVVAHIELEGLESVSIVTIGNDVKYRGQRVENKVSGSSHKNIKSTSKASVEFKSTLKNVSNQDSKGIGFLGVFSHGVPNKIFGKDGYQNGISKNDLSQLSEAVKNGDIKFAEGAVIYLGACNAGTGWGDENSFAQELSEITGASVVAAENDQVGPKDESNGNMVYTTANPSENEFKIYEPGTAAVGIGPTVDVNQLIEIATTRTSDVPQRIEPIKPEEL</sequence>
<dbReference type="InterPro" id="IPR022385">
    <property type="entry name" value="Rhs_assc_core"/>
</dbReference>
<protein>
    <recommendedName>
        <fullName evidence="1">DUF4347 domain-containing protein</fullName>
    </recommendedName>
</protein>
<reference evidence="2 3" key="1">
    <citation type="submission" date="2018-03" db="EMBL/GenBank/DDBJ databases">
        <title>Cross-interface Injection: A General Nanoliter Liquid Handling Method Applied to Single Cells Genome Amplification Automated Nanoliter Liquid Handling Applied to Single Cell Multiple Displacement Amplification.</title>
        <authorList>
            <person name="Yun J."/>
            <person name="Xu P."/>
            <person name="Xu J."/>
            <person name="Dai X."/>
            <person name="Wang Y."/>
            <person name="Zheng X."/>
            <person name="Cao C."/>
            <person name="Yi Q."/>
            <person name="Zhu Y."/>
            <person name="Wang L."/>
            <person name="Dong Z."/>
            <person name="Huang Y."/>
            <person name="Huang L."/>
            <person name="Du W."/>
        </authorList>
    </citation>
    <scope>NUCLEOTIDE SEQUENCE [LARGE SCALE GENOMIC DNA]</scope>
    <source>
        <strain evidence="2 3">Z-D1-2</strain>
    </source>
</reference>
<dbReference type="InterPro" id="IPR025592">
    <property type="entry name" value="DUF4347"/>
</dbReference>
<dbReference type="Gene3D" id="2.180.10.10">
    <property type="entry name" value="RHS repeat-associated core"/>
    <property type="match status" value="1"/>
</dbReference>
<dbReference type="Pfam" id="PF14252">
    <property type="entry name" value="DUF4347"/>
    <property type="match status" value="1"/>
</dbReference>